<dbReference type="Proteomes" id="UP001648503">
    <property type="component" value="Unassembled WGS sequence"/>
</dbReference>
<comment type="caution">
    <text evidence="3">The sequence shown here is derived from an EMBL/GenBank/DDBJ whole genome shotgun (WGS) entry which is preliminary data.</text>
</comment>
<evidence type="ECO:0000313" key="3">
    <source>
        <dbReference type="EMBL" id="KAH6601506.1"/>
    </source>
</evidence>
<name>A0ABQ8FNV7_9FUNG</name>
<feature type="region of interest" description="Disordered" evidence="2">
    <location>
        <begin position="701"/>
        <end position="730"/>
    </location>
</feature>
<gene>
    <name evidence="3" type="ORF">BASA50_001544</name>
</gene>
<accession>A0ABQ8FNV7</accession>
<evidence type="ECO:0000313" key="4">
    <source>
        <dbReference type="Proteomes" id="UP001648503"/>
    </source>
</evidence>
<dbReference type="PANTHER" id="PTHR46430">
    <property type="entry name" value="PROTEIN SKT5-RELATED"/>
    <property type="match status" value="1"/>
</dbReference>
<dbReference type="SUPFAM" id="SSF81901">
    <property type="entry name" value="HCP-like"/>
    <property type="match status" value="2"/>
</dbReference>
<protein>
    <recommendedName>
        <fullName evidence="5">HCP-like protein</fullName>
    </recommendedName>
</protein>
<feature type="compositionally biased region" description="Polar residues" evidence="2">
    <location>
        <begin position="150"/>
        <end position="167"/>
    </location>
</feature>
<evidence type="ECO:0000256" key="2">
    <source>
        <dbReference type="SAM" id="MobiDB-lite"/>
    </source>
</evidence>
<dbReference type="PANTHER" id="PTHR46430:SF1">
    <property type="entry name" value="CHITIN SYNTHASE REGULATOR SKT5-RELATED"/>
    <property type="match status" value="1"/>
</dbReference>
<dbReference type="Gene3D" id="1.25.40.10">
    <property type="entry name" value="Tetratricopeptide repeat domain"/>
    <property type="match status" value="1"/>
</dbReference>
<dbReference type="SMART" id="SM00671">
    <property type="entry name" value="SEL1"/>
    <property type="match status" value="7"/>
</dbReference>
<dbReference type="InterPro" id="IPR051726">
    <property type="entry name" value="Chitin_Synth_Reg"/>
</dbReference>
<evidence type="ECO:0000256" key="1">
    <source>
        <dbReference type="ARBA" id="ARBA00022737"/>
    </source>
</evidence>
<proteinExistence type="predicted"/>
<feature type="region of interest" description="Disordered" evidence="2">
    <location>
        <begin position="145"/>
        <end position="167"/>
    </location>
</feature>
<organism evidence="3 4">
    <name type="scientific">Batrachochytrium salamandrivorans</name>
    <dbReference type="NCBI Taxonomy" id="1357716"/>
    <lineage>
        <taxon>Eukaryota</taxon>
        <taxon>Fungi</taxon>
        <taxon>Fungi incertae sedis</taxon>
        <taxon>Chytridiomycota</taxon>
        <taxon>Chytridiomycota incertae sedis</taxon>
        <taxon>Chytridiomycetes</taxon>
        <taxon>Rhizophydiales</taxon>
        <taxon>Rhizophydiales incertae sedis</taxon>
        <taxon>Batrachochytrium</taxon>
    </lineage>
</organism>
<evidence type="ECO:0008006" key="5">
    <source>
        <dbReference type="Google" id="ProtNLM"/>
    </source>
</evidence>
<dbReference type="Pfam" id="PF08238">
    <property type="entry name" value="Sel1"/>
    <property type="match status" value="5"/>
</dbReference>
<dbReference type="InterPro" id="IPR011990">
    <property type="entry name" value="TPR-like_helical_dom_sf"/>
</dbReference>
<keyword evidence="4" id="KW-1185">Reference proteome</keyword>
<dbReference type="EMBL" id="JAFCIX010000004">
    <property type="protein sequence ID" value="KAH6601506.1"/>
    <property type="molecule type" value="Genomic_DNA"/>
</dbReference>
<dbReference type="InterPro" id="IPR006597">
    <property type="entry name" value="Sel1-like"/>
</dbReference>
<reference evidence="3 4" key="1">
    <citation type="submission" date="2021-02" db="EMBL/GenBank/DDBJ databases">
        <title>Variation within the Batrachochytrium salamandrivorans European outbreak.</title>
        <authorList>
            <person name="Kelly M."/>
            <person name="Pasmans F."/>
            <person name="Shea T.P."/>
            <person name="Munoz J.F."/>
            <person name="Carranza S."/>
            <person name="Cuomo C.A."/>
            <person name="Martel A."/>
        </authorList>
    </citation>
    <scope>NUCLEOTIDE SEQUENCE [LARGE SCALE GENOMIC DNA]</scope>
    <source>
        <strain evidence="3 4">AMFP18/2</strain>
    </source>
</reference>
<sequence>MHHTESAAAPRPLSTIVLKDTTMQFGPDAYKTGSIRDLYKHRCESDSHVPTSTCDKAASLNRDEYLTSMDSLDCRSAFPHSQREHLPAKWWNLSRTLSLSTPKRPSYLHRVSDGALTLNTLQDDIDKTENTPHDSANADRDHAVDLIPHDTNNSDYKGTPVSPSSTLSPFESLPQSLHLQIPARCKQAHVYFQCGRYQESLTECKHVLLHITRLDLLHERHAAAKSIMSTLRRLGQRDLDAQFILASTYMYGVSEDASVVVESTLPPFLANEILAFHAYLSAAKRGHIEAMFKISEMYSIGMGTSQSHRKSIYYLRKAAIKNHPEAMKGLGLAMINGGPGQVQRLRDGVVWLRMACRFATREYPGAIYCYAELHMNGLSDVVFRDDSYVVELLTKGAELDHLPCIFKLAEAFEHGWFGLERHPHKSFESYSRAAELGHSEAMFELSRRYLVGASIEQDGFHIGPCNDKAFSWMLRSAEAGYQRAIFGMGHFHHQGLGTLPNTDLAMEWYHKAAILGERGAIEMVAELAGDSPIPMLHRPRRHRIAKYSSMGSLSPPTTTNTIRRRWTLIGRRATSMPVITASNSTGTVTYSDPLPTVSEDIPYNSLKTLDLYTGTSVSSTTADTIMSTASTLVHSRPLSSTSRGVAIDLQEEVRPSGSIDSEATGLNFLIDTIPDVSIPELEVASTLHIVTEPTAQASLASAEPVISTTPRRARRQKALREPGTRCCSIQ</sequence>
<keyword evidence="1" id="KW-0677">Repeat</keyword>